<accession>L7MKF2</accession>
<name>L7MKF2_RHIPC</name>
<dbReference type="PANTHER" id="PTHR46579">
    <property type="entry name" value="F5/8 TYPE C DOMAIN-CONTAINING PROTEIN-RELATED"/>
    <property type="match status" value="1"/>
</dbReference>
<dbReference type="EMBL" id="GACK01000732">
    <property type="protein sequence ID" value="JAA64302.1"/>
    <property type="molecule type" value="mRNA"/>
</dbReference>
<dbReference type="AlphaFoldDB" id="L7MKF2"/>
<organism evidence="1">
    <name type="scientific">Rhipicephalus pulchellus</name>
    <name type="common">Yellow backed tick</name>
    <name type="synonym">Dermacentor pulchellus</name>
    <dbReference type="NCBI Taxonomy" id="72859"/>
    <lineage>
        <taxon>Eukaryota</taxon>
        <taxon>Metazoa</taxon>
        <taxon>Ecdysozoa</taxon>
        <taxon>Arthropoda</taxon>
        <taxon>Chelicerata</taxon>
        <taxon>Arachnida</taxon>
        <taxon>Acari</taxon>
        <taxon>Parasitiformes</taxon>
        <taxon>Ixodida</taxon>
        <taxon>Ixodoidea</taxon>
        <taxon>Ixodidae</taxon>
        <taxon>Rhipicephalinae</taxon>
        <taxon>Rhipicephalus</taxon>
        <taxon>Rhipicephalus</taxon>
    </lineage>
</organism>
<reference evidence="1" key="2">
    <citation type="journal article" date="2015" name="J. Proteomics">
        <title>Sexual differences in the sialomes of the zebra tick, Rhipicephalus pulchellus.</title>
        <authorList>
            <person name="Tan A.W."/>
            <person name="Francischetti I.M."/>
            <person name="Slovak M."/>
            <person name="Kini R.M."/>
            <person name="Ribeiro J.M."/>
        </authorList>
    </citation>
    <scope>NUCLEOTIDE SEQUENCE</scope>
    <source>
        <tissue evidence="1">Salivary gland</tissue>
    </source>
</reference>
<feature type="non-terminal residue" evidence="1">
    <location>
        <position position="1"/>
    </location>
</feature>
<reference evidence="1" key="1">
    <citation type="submission" date="2012-11" db="EMBL/GenBank/DDBJ databases">
        <authorList>
            <person name="Lucero-Rivera Y.E."/>
            <person name="Tovar-Ramirez D."/>
        </authorList>
    </citation>
    <scope>NUCLEOTIDE SEQUENCE</scope>
    <source>
        <tissue evidence="1">Salivary gland</tissue>
    </source>
</reference>
<protein>
    <submittedName>
        <fullName evidence="1">Uncharacterized protein</fullName>
    </submittedName>
</protein>
<dbReference type="PANTHER" id="PTHR46579:SF1">
    <property type="entry name" value="F5_8 TYPE C DOMAIN-CONTAINING PROTEIN"/>
    <property type="match status" value="1"/>
</dbReference>
<proteinExistence type="evidence at transcript level"/>
<evidence type="ECO:0000313" key="1">
    <source>
        <dbReference type="EMBL" id="JAA64302.1"/>
    </source>
</evidence>
<sequence length="325" mass="36522">YKNCPDEEVKNILLAGSPKYPFSDQVADRTHSCMLKAMGQAVRRKEAVFGVKGPSTLVKLQGFDLVWGLPPYYMHYVLEGVTKQVTEMWLSATNSCYIGRHLKLIDSRLRLIKPPIIFSRSGRPLSDCAFWKAAEWCCWLLFYSLPCVADILPLVYHTHFTLLVKDAFVLLNDVVLEAEICSAEKFLSSFVQQTTKLCGQNAMTFNIHQLLHLAKATRMFGPLWSTSTFPFEDGIGRALQLVSAAMYVPVQIAERCIMHQACRTVSMQIELSPNMLSAKKDLESNCRKFSQRCALGLAQPCVGMSEIVKGLFFSNLVTSLKCQSI</sequence>